<evidence type="ECO:0000313" key="9">
    <source>
        <dbReference type="Proteomes" id="UP000365824"/>
    </source>
</evidence>
<sequence>MKTLGNIYLLLLVALFSACNDPYEDSTYQVYDMNPVSSYLETRSDEFSEWITVLKYADLFNAVNQASSYFTVLVPTNEAVRSFYTKKNVSSIQELGKDYARSLAEYHIVNDSINLNTFVQGGKLEAKTLSDDYLSVSFDESSEAGGFNSIYVNKEAHVKELAIQVSNGYVYVLNDVMSPLVESLYERISESSNKYSIFVDALEQTSWKDSLSTIYDEIRQEDNTVIQQKRNYTLLAVSDDTYRSEGVTSVADLAAKVGAIGTDYKDKANELFRYVAYHVIGGSYSVFDFNNFSGGATTRLWTTKADAVLEASMQSGNKLYFNYKGEIDGQSVKAMFVEDGSDVQAKNGILHEIDSWLPLWESEIPVRVEWDFADYEEVASWVNGGYGDPDQKYQTADEKERQSDVSSLSCYTVDARSTLTSLDGQNGGYYRVGYATPKTKGSDWINCKNTDHIYLNLGYNGSVTMKTPILIAGKYKVTLKVTYAKSMDFMRTMTSGSNGGKIKFTFDDDTDTDVEVPIYASITANELGRYDVVIYDEIEFSKTKVHSMKMLVADPAASSHNKFRIQLDYMTFEPIIEDE</sequence>
<evidence type="ECO:0000259" key="2">
    <source>
        <dbReference type="PROSITE" id="PS50213"/>
    </source>
</evidence>
<evidence type="ECO:0000313" key="4">
    <source>
        <dbReference type="EMBL" id="KAA3951779.1"/>
    </source>
</evidence>
<dbReference type="Proteomes" id="UP000286031">
    <property type="component" value="Unassembled WGS sequence"/>
</dbReference>
<dbReference type="EMBL" id="VWLE01000139">
    <property type="protein sequence ID" value="KAA3951779.1"/>
    <property type="molecule type" value="Genomic_DNA"/>
</dbReference>
<dbReference type="Gene3D" id="2.30.180.10">
    <property type="entry name" value="FAS1 domain"/>
    <property type="match status" value="2"/>
</dbReference>
<feature type="domain" description="FAS1" evidence="2">
    <location>
        <begin position="34"/>
        <end position="177"/>
    </location>
</feature>
<protein>
    <submittedName>
        <fullName evidence="6">DUF5108 domain-containing protein</fullName>
    </submittedName>
</protein>
<dbReference type="InterPro" id="IPR033401">
    <property type="entry name" value="DUF5108"/>
</dbReference>
<keyword evidence="1" id="KW-0732">Signal</keyword>
<evidence type="ECO:0000256" key="1">
    <source>
        <dbReference type="SAM" id="SignalP"/>
    </source>
</evidence>
<dbReference type="Proteomes" id="UP000323717">
    <property type="component" value="Unassembled WGS sequence"/>
</dbReference>
<organism evidence="6 7">
    <name type="scientific">Bacteroides ovatus</name>
    <dbReference type="NCBI Taxonomy" id="28116"/>
    <lineage>
        <taxon>Bacteria</taxon>
        <taxon>Pseudomonadati</taxon>
        <taxon>Bacteroidota</taxon>
        <taxon>Bacteroidia</taxon>
        <taxon>Bacteroidales</taxon>
        <taxon>Bacteroidaceae</taxon>
        <taxon>Bacteroides</taxon>
    </lineage>
</organism>
<comment type="caution">
    <text evidence="6">The sequence shown here is derived from an EMBL/GenBank/DDBJ whole genome shotgun (WGS) entry which is preliminary data.</text>
</comment>
<feature type="domain" description="FAS1" evidence="2">
    <location>
        <begin position="182"/>
        <end position="357"/>
    </location>
</feature>
<dbReference type="PANTHER" id="PTHR10900">
    <property type="entry name" value="PERIOSTIN-RELATED"/>
    <property type="match status" value="1"/>
</dbReference>
<dbReference type="Proteomes" id="UP000365824">
    <property type="component" value="Unassembled WGS sequence"/>
</dbReference>
<dbReference type="InterPro" id="IPR036378">
    <property type="entry name" value="FAS1_dom_sf"/>
</dbReference>
<feature type="signal peptide" evidence="1">
    <location>
        <begin position="1"/>
        <end position="20"/>
    </location>
</feature>
<dbReference type="Pfam" id="PF17133">
    <property type="entry name" value="DUF5108"/>
    <property type="match status" value="1"/>
</dbReference>
<dbReference type="InterPro" id="IPR050904">
    <property type="entry name" value="Adhesion/Biosynth-related"/>
</dbReference>
<reference evidence="5" key="3">
    <citation type="submission" date="2022-10" db="EMBL/GenBank/DDBJ databases">
        <title>Human gut microbiome strain richness.</title>
        <authorList>
            <person name="Chen-Liaw A."/>
        </authorList>
    </citation>
    <scope>NUCLEOTIDE SEQUENCE</scope>
    <source>
        <strain evidence="5">F7_m1001271B151109d0_201107</strain>
    </source>
</reference>
<dbReference type="PANTHER" id="PTHR10900:SF77">
    <property type="entry name" value="FI19380P1"/>
    <property type="match status" value="1"/>
</dbReference>
<dbReference type="SMART" id="SM00554">
    <property type="entry name" value="FAS1"/>
    <property type="match status" value="1"/>
</dbReference>
<dbReference type="Pfam" id="PF02469">
    <property type="entry name" value="Fasciclin"/>
    <property type="match status" value="1"/>
</dbReference>
<dbReference type="SUPFAM" id="SSF82153">
    <property type="entry name" value="FAS1 domain"/>
    <property type="match status" value="2"/>
</dbReference>
<dbReference type="EMBL" id="JAQNWR010000001">
    <property type="protein sequence ID" value="MDC2406596.1"/>
    <property type="molecule type" value="Genomic_DNA"/>
</dbReference>
<dbReference type="PROSITE" id="PS51257">
    <property type="entry name" value="PROKAR_LIPOPROTEIN"/>
    <property type="match status" value="1"/>
</dbReference>
<proteinExistence type="predicted"/>
<dbReference type="Proteomes" id="UP001214017">
    <property type="component" value="Unassembled WGS sequence"/>
</dbReference>
<dbReference type="AlphaFoldDB" id="A0A414EER1"/>
<dbReference type="EMBL" id="QSBI01000034">
    <property type="protein sequence ID" value="RGX06745.1"/>
    <property type="molecule type" value="Genomic_DNA"/>
</dbReference>
<reference evidence="8 9" key="2">
    <citation type="journal article" date="2019" name="Nat. Med.">
        <title>A library of human gut bacterial isolates paired with longitudinal multiomics data enables mechanistic microbiome research.</title>
        <authorList>
            <person name="Poyet M."/>
            <person name="Groussin M."/>
            <person name="Gibbons S.M."/>
            <person name="Avila-Pacheco J."/>
            <person name="Jiang X."/>
            <person name="Kearney S.M."/>
            <person name="Perrotta A.R."/>
            <person name="Berdy B."/>
            <person name="Zhao S."/>
            <person name="Lieberman T.D."/>
            <person name="Swanson P.K."/>
            <person name="Smith M."/>
            <person name="Roesemann S."/>
            <person name="Alexander J.E."/>
            <person name="Rich S.A."/>
            <person name="Livny J."/>
            <person name="Vlamakis H."/>
            <person name="Clish C."/>
            <person name="Bullock K."/>
            <person name="Deik A."/>
            <person name="Scott J."/>
            <person name="Pierce K.A."/>
            <person name="Xavier R.J."/>
            <person name="Alm E.J."/>
        </authorList>
    </citation>
    <scope>NUCLEOTIDE SEQUENCE [LARGE SCALE GENOMIC DNA]</scope>
    <source>
        <strain evidence="3 9">BIOML-A160</strain>
        <strain evidence="4 8">BIOML-A163</strain>
    </source>
</reference>
<name>A0A414EER1_BACOV</name>
<gene>
    <name evidence="6" type="ORF">DWV35_21055</name>
    <name evidence="4" type="ORF">F3D71_11545</name>
    <name evidence="3" type="ORF">F3F25_05395</name>
    <name evidence="5" type="ORF">PO240_01760</name>
</gene>
<dbReference type="EMBL" id="VWLB01000006">
    <property type="protein sequence ID" value="KAA3930237.1"/>
    <property type="molecule type" value="Genomic_DNA"/>
</dbReference>
<dbReference type="InterPro" id="IPR000782">
    <property type="entry name" value="FAS1_domain"/>
</dbReference>
<accession>A0A414EER1</accession>
<evidence type="ECO:0000313" key="6">
    <source>
        <dbReference type="EMBL" id="RGX06745.1"/>
    </source>
</evidence>
<dbReference type="PROSITE" id="PS50213">
    <property type="entry name" value="FAS1"/>
    <property type="match status" value="2"/>
</dbReference>
<dbReference type="RefSeq" id="WP_004320934.1">
    <property type="nucleotide sequence ID" value="NZ_BAABYJ010000003.1"/>
</dbReference>
<feature type="chain" id="PRO_5042368875" evidence="1">
    <location>
        <begin position="21"/>
        <end position="579"/>
    </location>
</feature>
<reference evidence="6 7" key="1">
    <citation type="submission" date="2018-08" db="EMBL/GenBank/DDBJ databases">
        <title>A genome reference for cultivated species of the human gut microbiota.</title>
        <authorList>
            <person name="Zou Y."/>
            <person name="Xue W."/>
            <person name="Luo G."/>
        </authorList>
    </citation>
    <scope>NUCLEOTIDE SEQUENCE [LARGE SCALE GENOMIC DNA]</scope>
    <source>
        <strain evidence="6 7">AF04-46</strain>
    </source>
</reference>
<evidence type="ECO:0000313" key="5">
    <source>
        <dbReference type="EMBL" id="MDC2406596.1"/>
    </source>
</evidence>
<evidence type="ECO:0000313" key="3">
    <source>
        <dbReference type="EMBL" id="KAA3930237.1"/>
    </source>
</evidence>
<evidence type="ECO:0000313" key="7">
    <source>
        <dbReference type="Proteomes" id="UP000286031"/>
    </source>
</evidence>
<evidence type="ECO:0000313" key="8">
    <source>
        <dbReference type="Proteomes" id="UP000323717"/>
    </source>
</evidence>